<keyword evidence="12" id="KW-0496">Mitochondrion</keyword>
<sequence>MVGPRALASAGAGGWARCCPWSWGRFWYRDRRMNLIQLVRDHWVHVLVPMGFAVGWYLDRRNEEKLTGFRNKSLLFKRELRPDEEVTWK</sequence>
<comment type="similarity">
    <text evidence="3">Belongs to the complex I NDUFB1 subunit family.</text>
</comment>
<protein>
    <recommendedName>
        <fullName evidence="5">NADH dehydrogenase [ubiquinone] 1 beta subcomplex subunit 1</fullName>
    </recommendedName>
    <alternativeName>
        <fullName evidence="15">Complex I-MNLL</fullName>
    </alternativeName>
    <alternativeName>
        <fullName evidence="14">NADH-ubiquinone oxidoreductase MNLL subunit</fullName>
    </alternativeName>
</protein>
<dbReference type="Pfam" id="PF08040">
    <property type="entry name" value="NADH_oxidored"/>
    <property type="match status" value="1"/>
</dbReference>
<evidence type="ECO:0000256" key="2">
    <source>
        <dbReference type="ARBA" id="ARBA00004298"/>
    </source>
</evidence>
<evidence type="ECO:0000256" key="7">
    <source>
        <dbReference type="ARBA" id="ARBA00022660"/>
    </source>
</evidence>
<gene>
    <name evidence="17" type="primary">NDUFB1</name>
</gene>
<evidence type="ECO:0000256" key="11">
    <source>
        <dbReference type="ARBA" id="ARBA00022989"/>
    </source>
</evidence>
<reference evidence="17" key="1">
    <citation type="submission" date="2025-08" db="UniProtKB">
        <authorList>
            <consortium name="RefSeq"/>
        </authorList>
    </citation>
    <scope>IDENTIFICATION</scope>
    <source>
        <tissue evidence="17">Muscle</tissue>
    </source>
</reference>
<dbReference type="KEGG" id="pdic:114493073"/>
<dbReference type="PANTHER" id="PTHR15222:SF2">
    <property type="entry name" value="NADH DEHYDROGENASE [UBIQUINONE] 1 BETA SUBCOMPLEX SUBUNIT 1"/>
    <property type="match status" value="1"/>
</dbReference>
<name>A0A6J2L7W9_9CHIR</name>
<dbReference type="AlphaFoldDB" id="A0A6J2L7W9"/>
<evidence type="ECO:0000313" key="17">
    <source>
        <dbReference type="RefSeq" id="XP_028363571.1"/>
    </source>
</evidence>
<dbReference type="GO" id="GO:0005743">
    <property type="term" value="C:mitochondrial inner membrane"/>
    <property type="evidence" value="ECO:0007669"/>
    <property type="project" value="UniProtKB-SubCell"/>
</dbReference>
<evidence type="ECO:0000256" key="6">
    <source>
        <dbReference type="ARBA" id="ARBA00022448"/>
    </source>
</evidence>
<comment type="subcellular location">
    <subcellularLocation>
        <location evidence="2">Mitochondrion inner membrane</location>
        <topology evidence="2">Single-pass membrane protein</topology>
        <orientation evidence="2">Matrix side</orientation>
    </subcellularLocation>
</comment>
<dbReference type="OrthoDB" id="9923602at2759"/>
<evidence type="ECO:0000313" key="16">
    <source>
        <dbReference type="Proteomes" id="UP000504628"/>
    </source>
</evidence>
<keyword evidence="10" id="KW-0249">Electron transport</keyword>
<evidence type="ECO:0000256" key="5">
    <source>
        <dbReference type="ARBA" id="ARBA00018678"/>
    </source>
</evidence>
<dbReference type="FunCoup" id="A0A6J2L7W9">
    <property type="interactions" value="265"/>
</dbReference>
<dbReference type="PANTHER" id="PTHR15222">
    <property type="entry name" value="NADH DEHYDROGENASE [UBIQUINONE] 1 BETA SUBCOMPLEX SUBUNIT 1"/>
    <property type="match status" value="1"/>
</dbReference>
<evidence type="ECO:0000256" key="4">
    <source>
        <dbReference type="ARBA" id="ARBA00011533"/>
    </source>
</evidence>
<evidence type="ECO:0000256" key="13">
    <source>
        <dbReference type="ARBA" id="ARBA00023136"/>
    </source>
</evidence>
<evidence type="ECO:0000256" key="15">
    <source>
        <dbReference type="ARBA" id="ARBA00033364"/>
    </source>
</evidence>
<evidence type="ECO:0000256" key="9">
    <source>
        <dbReference type="ARBA" id="ARBA00022792"/>
    </source>
</evidence>
<evidence type="ECO:0000256" key="3">
    <source>
        <dbReference type="ARBA" id="ARBA00007393"/>
    </source>
</evidence>
<comment type="subunit">
    <text evidence="4">Complex I is composed of 45 different subunits.</text>
</comment>
<proteinExistence type="inferred from homology"/>
<keyword evidence="13" id="KW-0472">Membrane</keyword>
<keyword evidence="6" id="KW-0813">Transport</keyword>
<dbReference type="Proteomes" id="UP000504628">
    <property type="component" value="Chromosome 1"/>
</dbReference>
<evidence type="ECO:0000256" key="14">
    <source>
        <dbReference type="ARBA" id="ARBA00030377"/>
    </source>
</evidence>
<dbReference type="InterPro" id="IPR012575">
    <property type="entry name" value="NDUB1"/>
</dbReference>
<dbReference type="CTD" id="4707"/>
<keyword evidence="8" id="KW-0812">Transmembrane</keyword>
<organism evidence="16 17">
    <name type="scientific">Phyllostomus discolor</name>
    <name type="common">pale spear-nosed bat</name>
    <dbReference type="NCBI Taxonomy" id="89673"/>
    <lineage>
        <taxon>Eukaryota</taxon>
        <taxon>Metazoa</taxon>
        <taxon>Chordata</taxon>
        <taxon>Craniata</taxon>
        <taxon>Vertebrata</taxon>
        <taxon>Euteleostomi</taxon>
        <taxon>Mammalia</taxon>
        <taxon>Eutheria</taxon>
        <taxon>Laurasiatheria</taxon>
        <taxon>Chiroptera</taxon>
        <taxon>Yangochiroptera</taxon>
        <taxon>Phyllostomidae</taxon>
        <taxon>Phyllostominae</taxon>
        <taxon>Phyllostomus</taxon>
    </lineage>
</organism>
<comment type="function">
    <text evidence="1">Accessory subunit of the mitochondrial membrane respiratory chain NADH dehydrogenase (Complex I) that is believed not to be involved in catalysis. Complex I functions in the transfer of electrons from NADH to the respiratory chain. The immediate electron acceptor for the enzyme is believed to be ubiquinone.</text>
</comment>
<keyword evidence="7" id="KW-0679">Respiratory chain</keyword>
<dbReference type="GeneID" id="114493073"/>
<dbReference type="InParanoid" id="A0A6J2L7W9"/>
<evidence type="ECO:0000256" key="12">
    <source>
        <dbReference type="ARBA" id="ARBA00023128"/>
    </source>
</evidence>
<evidence type="ECO:0000256" key="8">
    <source>
        <dbReference type="ARBA" id="ARBA00022692"/>
    </source>
</evidence>
<evidence type="ECO:0000256" key="10">
    <source>
        <dbReference type="ARBA" id="ARBA00022982"/>
    </source>
</evidence>
<keyword evidence="16" id="KW-1185">Reference proteome</keyword>
<evidence type="ECO:0000256" key="1">
    <source>
        <dbReference type="ARBA" id="ARBA00003335"/>
    </source>
</evidence>
<keyword evidence="9" id="KW-0999">Mitochondrion inner membrane</keyword>
<keyword evidence="11" id="KW-1133">Transmembrane helix</keyword>
<accession>A0A6J2L7W9</accession>
<dbReference type="RefSeq" id="XP_028363571.1">
    <property type="nucleotide sequence ID" value="XM_028507770.2"/>
</dbReference>